<dbReference type="Proteomes" id="UP000637239">
    <property type="component" value="Chromosome 8"/>
</dbReference>
<name>A0A7R7VXZ2_ASPCH</name>
<sequence>MAGKKWLSLSNIRHFHKHPRPDDYRVDPVAPSRKTDLTQLSTTEHDSTTSSAHDHDRVHPIPNKSATSIKPNLLWDRAYDSFREDQPALVEAYEKVLSCELAATCTTFPVSNIEQNMIERKDTEMRRSQMGQLVDKGLARIEHEANAKQGVGHVVDVALAANNMISTALKEVG</sequence>
<dbReference type="KEGG" id="ache:ACHE_80733S"/>
<feature type="domain" description="NWD NACHT-NTPase N-terminal" evidence="2">
    <location>
        <begin position="74"/>
        <end position="171"/>
    </location>
</feature>
<feature type="compositionally biased region" description="Basic and acidic residues" evidence="1">
    <location>
        <begin position="43"/>
        <end position="59"/>
    </location>
</feature>
<dbReference type="Pfam" id="PF17100">
    <property type="entry name" value="NACHT_N"/>
    <property type="match status" value="1"/>
</dbReference>
<evidence type="ECO:0000313" key="3">
    <source>
        <dbReference type="EMBL" id="BCR92833.1"/>
    </source>
</evidence>
<evidence type="ECO:0000256" key="1">
    <source>
        <dbReference type="SAM" id="MobiDB-lite"/>
    </source>
</evidence>
<evidence type="ECO:0000313" key="4">
    <source>
        <dbReference type="Proteomes" id="UP000637239"/>
    </source>
</evidence>
<feature type="region of interest" description="Disordered" evidence="1">
    <location>
        <begin position="18"/>
        <end position="66"/>
    </location>
</feature>
<evidence type="ECO:0000259" key="2">
    <source>
        <dbReference type="Pfam" id="PF17100"/>
    </source>
</evidence>
<gene>
    <name evidence="3" type="ORF">ACHE_80733S</name>
</gene>
<organism evidence="3 4">
    <name type="scientific">Aspergillus chevalieri</name>
    <name type="common">Eurotium chevalieri</name>
    <dbReference type="NCBI Taxonomy" id="182096"/>
    <lineage>
        <taxon>Eukaryota</taxon>
        <taxon>Fungi</taxon>
        <taxon>Dikarya</taxon>
        <taxon>Ascomycota</taxon>
        <taxon>Pezizomycotina</taxon>
        <taxon>Eurotiomycetes</taxon>
        <taxon>Eurotiomycetidae</taxon>
        <taxon>Eurotiales</taxon>
        <taxon>Aspergillaceae</taxon>
        <taxon>Aspergillus</taxon>
        <taxon>Aspergillus subgen. Aspergillus</taxon>
    </lineage>
</organism>
<dbReference type="GeneID" id="66987182"/>
<protein>
    <recommendedName>
        <fullName evidence="2">NWD NACHT-NTPase N-terminal domain-containing protein</fullName>
    </recommendedName>
</protein>
<reference evidence="3" key="2">
    <citation type="submission" date="2021-02" db="EMBL/GenBank/DDBJ databases">
        <title>Aspergillus chevalieri M1 genome sequence.</title>
        <authorList>
            <person name="Kadooka C."/>
            <person name="Mori K."/>
            <person name="Futagami T."/>
        </authorList>
    </citation>
    <scope>NUCLEOTIDE SEQUENCE</scope>
    <source>
        <strain evidence="3">M1</strain>
    </source>
</reference>
<dbReference type="AlphaFoldDB" id="A0A7R7VXZ2"/>
<reference evidence="3" key="1">
    <citation type="submission" date="2021-01" db="EMBL/GenBank/DDBJ databases">
        <authorList>
            <consortium name="Aspergillus chevalieri M1 genome sequencing consortium"/>
            <person name="Kazuki M."/>
            <person name="Futagami T."/>
        </authorList>
    </citation>
    <scope>NUCLEOTIDE SEQUENCE</scope>
    <source>
        <strain evidence="3">M1</strain>
    </source>
</reference>
<accession>A0A7R7VXZ2</accession>
<dbReference type="EMBL" id="AP024423">
    <property type="protein sequence ID" value="BCR92833.1"/>
    <property type="molecule type" value="Genomic_DNA"/>
</dbReference>
<keyword evidence="4" id="KW-1185">Reference proteome</keyword>
<dbReference type="RefSeq" id="XP_043141346.1">
    <property type="nucleotide sequence ID" value="XM_043284136.1"/>
</dbReference>
<dbReference type="InterPro" id="IPR031359">
    <property type="entry name" value="NACHT_N"/>
</dbReference>
<proteinExistence type="predicted"/>